<dbReference type="GO" id="GO:0004300">
    <property type="term" value="F:enoyl-CoA hydratase activity"/>
    <property type="evidence" value="ECO:0007669"/>
    <property type="project" value="TreeGrafter"/>
</dbReference>
<protein>
    <submittedName>
        <fullName evidence="3">Peroxisomal hydratase-dehydrogenase-epimerase</fullName>
    </submittedName>
</protein>
<dbReference type="OrthoDB" id="3592703at2759"/>
<keyword evidence="4" id="KW-1185">Reference proteome</keyword>
<dbReference type="RefSeq" id="XP_017995869.1">
    <property type="nucleotide sequence ID" value="XM_018139302.1"/>
</dbReference>
<evidence type="ECO:0000259" key="1">
    <source>
        <dbReference type="Pfam" id="PF01575"/>
    </source>
</evidence>
<dbReference type="InterPro" id="IPR029069">
    <property type="entry name" value="HotDog_dom_sf"/>
</dbReference>
<dbReference type="GO" id="GO:0005777">
    <property type="term" value="C:peroxisome"/>
    <property type="evidence" value="ECO:0007669"/>
    <property type="project" value="TreeGrafter"/>
</dbReference>
<dbReference type="PANTHER" id="PTHR13078:SF56">
    <property type="entry name" value="PEROXISOMAL MULTIFUNCTIONAL ENZYME TYPE 2"/>
    <property type="match status" value="1"/>
</dbReference>
<sequence>MAEKQPQPTEPPKTISLPSILPLRWTTTHTITPTSIITYNLALSAPATHLPHVYEGHPQFQPLPTYAAVFCIQAMGQVHNAMHTFLPNFKAHNHVHGEHWLELHRSYPTSGKVVTTARVLDVVAQKRGVLVAVEVVTRLAGADGAEGEKICTQEWTSFVLQVPGVGANTALKERGPRTQRHTIPSDRQPDATREYVATAEQGALYRAASGDLNPLHIDPETASRAGFRAPIMTGTCTIGVGVRLVMEVMGQGKNFESVKCRLSRPVFAGDRVRVEMWRVEDGLVVYRMVVDEEDEKGGMRQRVVIDGAGLRFVGGDVGGAKL</sequence>
<dbReference type="SUPFAM" id="SSF54637">
    <property type="entry name" value="Thioesterase/thiol ester dehydrase-isomerase"/>
    <property type="match status" value="2"/>
</dbReference>
<gene>
    <name evidence="3" type="ORF">AB675_10523</name>
</gene>
<evidence type="ECO:0000313" key="4">
    <source>
        <dbReference type="Proteomes" id="UP000038010"/>
    </source>
</evidence>
<dbReference type="Proteomes" id="UP000038010">
    <property type="component" value="Unassembled WGS sequence"/>
</dbReference>
<feature type="domain" description="Peroxisomal multifunctional enzyme type 2-like N-terminal" evidence="2">
    <location>
        <begin position="31"/>
        <end position="159"/>
    </location>
</feature>
<reference evidence="3 4" key="1">
    <citation type="submission" date="2015-06" db="EMBL/GenBank/DDBJ databases">
        <title>Draft genome of the ant-associated black yeast Phialophora attae CBS 131958.</title>
        <authorList>
            <person name="Moreno L.F."/>
            <person name="Stielow B.J."/>
            <person name="de Hoog S."/>
            <person name="Vicente V.A."/>
            <person name="Weiss V.A."/>
            <person name="de Vries M."/>
            <person name="Cruz L.M."/>
            <person name="Souza E.M."/>
        </authorList>
    </citation>
    <scope>NUCLEOTIDE SEQUENCE [LARGE SCALE GENOMIC DNA]</scope>
    <source>
        <strain evidence="3 4">CBS 131958</strain>
    </source>
</reference>
<dbReference type="Gene3D" id="3.10.129.10">
    <property type="entry name" value="Hotdog Thioesterase"/>
    <property type="match status" value="1"/>
</dbReference>
<dbReference type="GO" id="GO:0006635">
    <property type="term" value="P:fatty acid beta-oxidation"/>
    <property type="evidence" value="ECO:0007669"/>
    <property type="project" value="TreeGrafter"/>
</dbReference>
<comment type="caution">
    <text evidence="3">The sequence shown here is derived from an EMBL/GenBank/DDBJ whole genome shotgun (WGS) entry which is preliminary data.</text>
</comment>
<dbReference type="InterPro" id="IPR054357">
    <property type="entry name" value="MFE-2_N"/>
</dbReference>
<dbReference type="EMBL" id="LFJN01000035">
    <property type="protein sequence ID" value="KPI35906.1"/>
    <property type="molecule type" value="Genomic_DNA"/>
</dbReference>
<dbReference type="GeneID" id="28731182"/>
<name>A0A0N1GYL7_9EURO</name>
<feature type="domain" description="MaoC-like" evidence="1">
    <location>
        <begin position="186"/>
        <end position="283"/>
    </location>
</feature>
<dbReference type="PANTHER" id="PTHR13078">
    <property type="entry name" value="PEROXISOMAL MULTIFUNCTIONAL ENZYME TYPE 2-RELATED"/>
    <property type="match status" value="1"/>
</dbReference>
<dbReference type="InterPro" id="IPR002539">
    <property type="entry name" value="MaoC-like_dom"/>
</dbReference>
<dbReference type="GO" id="GO:0003857">
    <property type="term" value="F:(3S)-3-hydroxyacyl-CoA dehydrogenase (NAD+) activity"/>
    <property type="evidence" value="ECO:0007669"/>
    <property type="project" value="TreeGrafter"/>
</dbReference>
<evidence type="ECO:0000259" key="2">
    <source>
        <dbReference type="Pfam" id="PF22622"/>
    </source>
</evidence>
<dbReference type="Pfam" id="PF01575">
    <property type="entry name" value="MaoC_dehydratas"/>
    <property type="match status" value="1"/>
</dbReference>
<dbReference type="VEuPathDB" id="FungiDB:AB675_10523"/>
<dbReference type="Pfam" id="PF22622">
    <property type="entry name" value="MFE-2_hydrat-2_N"/>
    <property type="match status" value="1"/>
</dbReference>
<dbReference type="STRING" id="1664694.A0A0N1GYL7"/>
<dbReference type="GO" id="GO:0044594">
    <property type="term" value="F:17-beta-hydroxysteroid dehydrogenase (NAD+) activity"/>
    <property type="evidence" value="ECO:0007669"/>
    <property type="project" value="TreeGrafter"/>
</dbReference>
<accession>A0A0N1GYL7</accession>
<proteinExistence type="predicted"/>
<evidence type="ECO:0000313" key="3">
    <source>
        <dbReference type="EMBL" id="KPI35906.1"/>
    </source>
</evidence>
<dbReference type="AlphaFoldDB" id="A0A0N1GYL7"/>
<organism evidence="3 4">
    <name type="scientific">Cyphellophora attinorum</name>
    <dbReference type="NCBI Taxonomy" id="1664694"/>
    <lineage>
        <taxon>Eukaryota</taxon>
        <taxon>Fungi</taxon>
        <taxon>Dikarya</taxon>
        <taxon>Ascomycota</taxon>
        <taxon>Pezizomycotina</taxon>
        <taxon>Eurotiomycetes</taxon>
        <taxon>Chaetothyriomycetidae</taxon>
        <taxon>Chaetothyriales</taxon>
        <taxon>Cyphellophoraceae</taxon>
        <taxon>Cyphellophora</taxon>
    </lineage>
</organism>